<evidence type="ECO:0000256" key="4">
    <source>
        <dbReference type="ARBA" id="ARBA00022958"/>
    </source>
</evidence>
<dbReference type="CDD" id="cd04164">
    <property type="entry name" value="trmE"/>
    <property type="match status" value="1"/>
</dbReference>
<dbReference type="InterPro" id="IPR004520">
    <property type="entry name" value="GTPase_MnmE"/>
</dbReference>
<feature type="binding site" evidence="6">
    <location>
        <position position="257"/>
    </location>
    <ligand>
        <name>K(+)</name>
        <dbReference type="ChEBI" id="CHEBI:29103"/>
    </ligand>
</feature>
<dbReference type="PANTHER" id="PTHR42714">
    <property type="entry name" value="TRNA MODIFICATION GTPASE GTPBP3"/>
    <property type="match status" value="1"/>
</dbReference>
<dbReference type="Gene3D" id="3.40.50.300">
    <property type="entry name" value="P-loop containing nucleotide triphosphate hydrolases"/>
    <property type="match status" value="1"/>
</dbReference>
<dbReference type="Pfam" id="PF12631">
    <property type="entry name" value="MnmE_helical"/>
    <property type="match status" value="1"/>
</dbReference>
<dbReference type="InterPro" id="IPR005225">
    <property type="entry name" value="Small_GTP-bd"/>
</dbReference>
<dbReference type="CDD" id="cd14858">
    <property type="entry name" value="TrmE_N"/>
    <property type="match status" value="1"/>
</dbReference>
<gene>
    <name evidence="6" type="primary">mnmE</name>
    <name evidence="6" type="synonym">trmE</name>
    <name evidence="9" type="ORF">J2Z34_000013</name>
</gene>
<evidence type="ECO:0000256" key="6">
    <source>
        <dbReference type="HAMAP-Rule" id="MF_00379"/>
    </source>
</evidence>
<comment type="cofactor">
    <cofactor evidence="6">
        <name>K(+)</name>
        <dbReference type="ChEBI" id="CHEBI:29103"/>
    </cofactor>
    <text evidence="6">Binds 1 potassium ion per subunit.</text>
</comment>
<evidence type="ECO:0000256" key="2">
    <source>
        <dbReference type="ARBA" id="ARBA00022694"/>
    </source>
</evidence>
<dbReference type="NCBIfam" id="TIGR00450">
    <property type="entry name" value="mnmE_trmE_thdF"/>
    <property type="match status" value="1"/>
</dbReference>
<comment type="subunit">
    <text evidence="6">Homodimer. Heterotetramer of two MnmE and two MnmG subunits.</text>
</comment>
<dbReference type="EC" id="3.6.-.-" evidence="6"/>
<comment type="similarity">
    <text evidence="1 6 7">Belongs to the TRAFAC class TrmE-Era-EngA-EngB-Septin-like GTPase superfamily. TrmE GTPase family.</text>
</comment>
<comment type="caution">
    <text evidence="6">Lacks conserved residue(s) required for the propagation of feature annotation.</text>
</comment>
<dbReference type="SUPFAM" id="SSF52540">
    <property type="entry name" value="P-loop containing nucleoside triphosphate hydrolases"/>
    <property type="match status" value="1"/>
</dbReference>
<evidence type="ECO:0000256" key="7">
    <source>
        <dbReference type="RuleBase" id="RU003313"/>
    </source>
</evidence>
<dbReference type="SUPFAM" id="SSF116878">
    <property type="entry name" value="TrmE connector domain"/>
    <property type="match status" value="1"/>
</dbReference>
<dbReference type="Gene3D" id="1.20.120.430">
    <property type="entry name" value="tRNA modification GTPase MnmE domain 2"/>
    <property type="match status" value="1"/>
</dbReference>
<dbReference type="GO" id="GO:0016787">
    <property type="term" value="F:hydrolase activity"/>
    <property type="evidence" value="ECO:0007669"/>
    <property type="project" value="UniProtKB-KW"/>
</dbReference>
<reference evidence="9 10" key="1">
    <citation type="submission" date="2021-03" db="EMBL/GenBank/DDBJ databases">
        <title>Genomic Encyclopedia of Type Strains, Phase IV (KMG-IV): sequencing the most valuable type-strain genomes for metagenomic binning, comparative biology and taxonomic classification.</title>
        <authorList>
            <person name="Goeker M."/>
        </authorList>
    </citation>
    <scope>NUCLEOTIDE SEQUENCE [LARGE SCALE GENOMIC DNA]</scope>
    <source>
        <strain evidence="9 10">DSM 6139</strain>
    </source>
</reference>
<feature type="binding site" evidence="6">
    <location>
        <position position="258"/>
    </location>
    <ligand>
        <name>Mg(2+)</name>
        <dbReference type="ChEBI" id="CHEBI:18420"/>
    </ligand>
</feature>
<feature type="binding site" evidence="6">
    <location>
        <position position="252"/>
    </location>
    <ligand>
        <name>K(+)</name>
        <dbReference type="ChEBI" id="CHEBI:29103"/>
    </ligand>
</feature>
<feature type="binding site" evidence="6">
    <location>
        <position position="23"/>
    </location>
    <ligand>
        <name>(6S)-5-formyl-5,6,7,8-tetrahydrofolate</name>
        <dbReference type="ChEBI" id="CHEBI:57457"/>
    </ligand>
</feature>
<feature type="binding site" evidence="6">
    <location>
        <begin position="233"/>
        <end position="238"/>
    </location>
    <ligand>
        <name>GTP</name>
        <dbReference type="ChEBI" id="CHEBI:37565"/>
    </ligand>
</feature>
<dbReference type="InterPro" id="IPR031168">
    <property type="entry name" value="G_TrmE"/>
</dbReference>
<accession>A0ABS4FZ20</accession>
<keyword evidence="6 9" id="KW-0378">Hydrolase</keyword>
<dbReference type="Gene3D" id="3.30.1360.120">
    <property type="entry name" value="Probable tRNA modification gtpase trme, domain 1"/>
    <property type="match status" value="1"/>
</dbReference>
<protein>
    <recommendedName>
        <fullName evidence="6">tRNA modification GTPase MnmE</fullName>
        <ecNumber evidence="6">3.6.-.-</ecNumber>
    </recommendedName>
</protein>
<dbReference type="RefSeq" id="WP_209457806.1">
    <property type="nucleotide sequence ID" value="NZ_JAGGKC010000001.1"/>
</dbReference>
<dbReference type="InterPro" id="IPR027368">
    <property type="entry name" value="MnmE_dom2"/>
</dbReference>
<dbReference type="Proteomes" id="UP001519271">
    <property type="component" value="Unassembled WGS sequence"/>
</dbReference>
<feature type="domain" description="TrmE-type G" evidence="8">
    <location>
        <begin position="223"/>
        <end position="378"/>
    </location>
</feature>
<dbReference type="InterPro" id="IPR027266">
    <property type="entry name" value="TrmE/GcvT-like"/>
</dbReference>
<dbReference type="NCBIfam" id="NF003661">
    <property type="entry name" value="PRK05291.1-3"/>
    <property type="match status" value="1"/>
</dbReference>
<feature type="binding site" evidence="6">
    <location>
        <position position="88"/>
    </location>
    <ligand>
        <name>(6S)-5-formyl-5,6,7,8-tetrahydrofolate</name>
        <dbReference type="ChEBI" id="CHEBI:57457"/>
    </ligand>
</feature>
<dbReference type="InterPro" id="IPR018948">
    <property type="entry name" value="GTP-bd_TrmE_N"/>
</dbReference>
<dbReference type="EMBL" id="JAGGKC010000001">
    <property type="protein sequence ID" value="MBP1917550.1"/>
    <property type="molecule type" value="Genomic_DNA"/>
</dbReference>
<evidence type="ECO:0000259" key="8">
    <source>
        <dbReference type="PROSITE" id="PS51709"/>
    </source>
</evidence>
<feature type="binding site" evidence="6">
    <location>
        <begin position="252"/>
        <end position="258"/>
    </location>
    <ligand>
        <name>GTP</name>
        <dbReference type="ChEBI" id="CHEBI:37565"/>
    </ligand>
</feature>
<proteinExistence type="inferred from homology"/>
<dbReference type="InterPro" id="IPR027417">
    <property type="entry name" value="P-loop_NTPase"/>
</dbReference>
<keyword evidence="6" id="KW-0963">Cytoplasm</keyword>
<evidence type="ECO:0000256" key="3">
    <source>
        <dbReference type="ARBA" id="ARBA00022741"/>
    </source>
</evidence>
<evidence type="ECO:0000313" key="9">
    <source>
        <dbReference type="EMBL" id="MBP1917550.1"/>
    </source>
</evidence>
<feature type="binding site" evidence="6">
    <location>
        <position position="237"/>
    </location>
    <ligand>
        <name>Mg(2+)</name>
        <dbReference type="ChEBI" id="CHEBI:18420"/>
    </ligand>
</feature>
<dbReference type="HAMAP" id="MF_00379">
    <property type="entry name" value="GTPase_MnmE"/>
    <property type="match status" value="1"/>
</dbReference>
<dbReference type="Pfam" id="PF10396">
    <property type="entry name" value="TrmE_N"/>
    <property type="match status" value="1"/>
</dbReference>
<evidence type="ECO:0000256" key="1">
    <source>
        <dbReference type="ARBA" id="ARBA00011043"/>
    </source>
</evidence>
<keyword evidence="2 6" id="KW-0819">tRNA processing</keyword>
<dbReference type="NCBIfam" id="TIGR00231">
    <property type="entry name" value="small_GTP"/>
    <property type="match status" value="1"/>
</dbReference>
<feature type="binding site" evidence="6">
    <location>
        <begin position="277"/>
        <end position="280"/>
    </location>
    <ligand>
        <name>GTP</name>
        <dbReference type="ChEBI" id="CHEBI:37565"/>
    </ligand>
</feature>
<feature type="binding site" evidence="6">
    <location>
        <position position="254"/>
    </location>
    <ligand>
        <name>K(+)</name>
        <dbReference type="ChEBI" id="CHEBI:29103"/>
    </ligand>
</feature>
<feature type="binding site" evidence="6">
    <location>
        <position position="456"/>
    </location>
    <ligand>
        <name>(6S)-5-formyl-5,6,7,8-tetrahydrofolate</name>
        <dbReference type="ChEBI" id="CHEBI:57457"/>
    </ligand>
</feature>
<dbReference type="PROSITE" id="PS51709">
    <property type="entry name" value="G_TRME"/>
    <property type="match status" value="1"/>
</dbReference>
<keyword evidence="3 6" id="KW-0547">Nucleotide-binding</keyword>
<evidence type="ECO:0000256" key="5">
    <source>
        <dbReference type="ARBA" id="ARBA00023134"/>
    </source>
</evidence>
<keyword evidence="6" id="KW-0460">Magnesium</keyword>
<dbReference type="Pfam" id="PF01926">
    <property type="entry name" value="MMR_HSR1"/>
    <property type="match status" value="1"/>
</dbReference>
<dbReference type="InterPro" id="IPR025867">
    <property type="entry name" value="MnmE_helical"/>
</dbReference>
<organism evidence="9 10">
    <name type="scientific">Youngiibacter multivorans</name>
    <dbReference type="NCBI Taxonomy" id="937251"/>
    <lineage>
        <taxon>Bacteria</taxon>
        <taxon>Bacillati</taxon>
        <taxon>Bacillota</taxon>
        <taxon>Clostridia</taxon>
        <taxon>Eubacteriales</taxon>
        <taxon>Clostridiaceae</taxon>
        <taxon>Youngiibacter</taxon>
    </lineage>
</organism>
<keyword evidence="6" id="KW-0479">Metal-binding</keyword>
<keyword evidence="4 6" id="KW-0630">Potassium</keyword>
<keyword evidence="5 6" id="KW-0342">GTP-binding</keyword>
<keyword evidence="10" id="KW-1185">Reference proteome</keyword>
<comment type="function">
    <text evidence="6">Exhibits a very high intrinsic GTPase hydrolysis rate. Involved in the addition of a carboxymethylaminomethyl (cmnm) group at the wobble position (U34) of certain tRNAs, forming tRNA-cmnm(5)s(2)U34.</text>
</comment>
<comment type="subcellular location">
    <subcellularLocation>
        <location evidence="6">Cytoplasm</location>
    </subcellularLocation>
</comment>
<dbReference type="PANTHER" id="PTHR42714:SF2">
    <property type="entry name" value="TRNA MODIFICATION GTPASE GTPBP3, MITOCHONDRIAL"/>
    <property type="match status" value="1"/>
</dbReference>
<name>A0ABS4FZ20_9CLOT</name>
<dbReference type="InterPro" id="IPR006073">
    <property type="entry name" value="GTP-bd"/>
</dbReference>
<comment type="caution">
    <text evidence="9">The sequence shown here is derived from an EMBL/GenBank/DDBJ whole genome shotgun (WGS) entry which is preliminary data.</text>
</comment>
<evidence type="ECO:0000313" key="10">
    <source>
        <dbReference type="Proteomes" id="UP001519271"/>
    </source>
</evidence>
<feature type="binding site" evidence="6">
    <location>
        <position position="127"/>
    </location>
    <ligand>
        <name>(6S)-5-formyl-5,6,7,8-tetrahydrofolate</name>
        <dbReference type="ChEBI" id="CHEBI:57457"/>
    </ligand>
</feature>
<feature type="binding site" evidence="6">
    <location>
        <position position="233"/>
    </location>
    <ligand>
        <name>K(+)</name>
        <dbReference type="ChEBI" id="CHEBI:29103"/>
    </ligand>
</feature>
<sequence>MRDFDTIAAIATPPGESGVALIKISGTDAKTIVSEIFKMKTGGIFLNSRPWTMHYGHILEHDSGDVIDEVVVSYFMAPKSYTAEDVVEITCHGGYASTRRILEQVMVMGARPAAPGEFTKRAFLNGRIDLAQAEAVIDIINAKTDQSMRTAMAQSQGRLSREISTIREKLLNMLAFIEVTVDFPEDDLESATAEKVKDNALEIVEKIESLLKTSGEGKIIRDGLRTVIAGKPNVGKSSLLNTLLMENRAIVTDVPGTTRDVIEEYLNLDGIPIILVDTAGIRDTQDIVERIGVDISKQKLVEADLVLFMLDRSRPIDNEDLEIITRLENNRYIVLLNKTDLEDRLDYDHPILQDAIQVSATNGFGISELKKRIKDMFFDGTVKAGEYSVSNDRHKEALMRANESLKDALAALKGNMQLDVVSIDLSTAWSYLGEITGDTLQEDLIDKIFSDFCVGK</sequence>